<dbReference type="PANTHER" id="PTHR30329:SF21">
    <property type="entry name" value="LIPOPROTEIN YIAD-RELATED"/>
    <property type="match status" value="1"/>
</dbReference>
<keyword evidence="3 5" id="KW-0472">Membrane</keyword>
<evidence type="ECO:0000313" key="8">
    <source>
        <dbReference type="Proteomes" id="UP000831290"/>
    </source>
</evidence>
<dbReference type="GO" id="GO:0009279">
    <property type="term" value="C:cell outer membrane"/>
    <property type="evidence" value="ECO:0007669"/>
    <property type="project" value="UniProtKB-SubCell"/>
</dbReference>
<dbReference type="SUPFAM" id="SSF103088">
    <property type="entry name" value="OmpA-like"/>
    <property type="match status" value="1"/>
</dbReference>
<keyword evidence="2" id="KW-0732">Signal</keyword>
<dbReference type="InterPro" id="IPR006664">
    <property type="entry name" value="OMP_bac"/>
</dbReference>
<dbReference type="SUPFAM" id="SSF103647">
    <property type="entry name" value="TSP type-3 repeat"/>
    <property type="match status" value="1"/>
</dbReference>
<dbReference type="RefSeq" id="WP_255842005.1">
    <property type="nucleotide sequence ID" value="NZ_CP094358.1"/>
</dbReference>
<dbReference type="PANTHER" id="PTHR30329">
    <property type="entry name" value="STATOR ELEMENT OF FLAGELLAR MOTOR COMPLEX"/>
    <property type="match status" value="1"/>
</dbReference>
<feature type="domain" description="OmpA-like" evidence="6">
    <location>
        <begin position="573"/>
        <end position="689"/>
    </location>
</feature>
<gene>
    <name evidence="7" type="ORF">MQE35_13595</name>
</gene>
<dbReference type="Pfam" id="PF00691">
    <property type="entry name" value="OmpA"/>
    <property type="match status" value="1"/>
</dbReference>
<dbReference type="Gene3D" id="4.10.1080.10">
    <property type="entry name" value="TSP type-3 repeat"/>
    <property type="match status" value="1"/>
</dbReference>
<evidence type="ECO:0000256" key="2">
    <source>
        <dbReference type="ARBA" id="ARBA00022729"/>
    </source>
</evidence>
<dbReference type="PRINTS" id="PR01023">
    <property type="entry name" value="NAFLGMOTY"/>
</dbReference>
<accession>A0A9E7CTT5</accession>
<proteinExistence type="predicted"/>
<dbReference type="InterPro" id="IPR036737">
    <property type="entry name" value="OmpA-like_sf"/>
</dbReference>
<evidence type="ECO:0000256" key="5">
    <source>
        <dbReference type="PROSITE-ProRule" id="PRU00473"/>
    </source>
</evidence>
<evidence type="ECO:0000256" key="1">
    <source>
        <dbReference type="ARBA" id="ARBA00004442"/>
    </source>
</evidence>
<evidence type="ECO:0000256" key="4">
    <source>
        <dbReference type="ARBA" id="ARBA00023237"/>
    </source>
</evidence>
<keyword evidence="8" id="KW-1185">Reference proteome</keyword>
<evidence type="ECO:0000256" key="3">
    <source>
        <dbReference type="ARBA" id="ARBA00023136"/>
    </source>
</evidence>
<dbReference type="InterPro" id="IPR006690">
    <property type="entry name" value="OMPA-like_CS"/>
</dbReference>
<dbReference type="Gene3D" id="3.30.1330.60">
    <property type="entry name" value="OmpA-like domain"/>
    <property type="match status" value="1"/>
</dbReference>
<dbReference type="Pfam" id="PF18990">
    <property type="entry name" value="DUF5723"/>
    <property type="match status" value="1"/>
</dbReference>
<dbReference type="InterPro" id="IPR050330">
    <property type="entry name" value="Bact_OuterMem_StrucFunc"/>
</dbReference>
<dbReference type="PROSITE" id="PS51123">
    <property type="entry name" value="OMPA_2"/>
    <property type="match status" value="1"/>
</dbReference>
<keyword evidence="4" id="KW-0998">Cell outer membrane</keyword>
<dbReference type="Proteomes" id="UP000831290">
    <property type="component" value="Chromosome"/>
</dbReference>
<dbReference type="InterPro" id="IPR003367">
    <property type="entry name" value="Thrombospondin_3-like_rpt"/>
</dbReference>
<dbReference type="PRINTS" id="PR01021">
    <property type="entry name" value="OMPADOMAIN"/>
</dbReference>
<organism evidence="7 8">
    <name type="scientific">Abyssalbus ytuae</name>
    <dbReference type="NCBI Taxonomy" id="2926907"/>
    <lineage>
        <taxon>Bacteria</taxon>
        <taxon>Pseudomonadati</taxon>
        <taxon>Bacteroidota</taxon>
        <taxon>Flavobacteriia</taxon>
        <taxon>Flavobacteriales</taxon>
        <taxon>Flavobacteriaceae</taxon>
        <taxon>Abyssalbus</taxon>
    </lineage>
</organism>
<protein>
    <submittedName>
        <fullName evidence="7">DUF5723 family protein</fullName>
    </submittedName>
</protein>
<dbReference type="AlphaFoldDB" id="A0A9E7CTT5"/>
<dbReference type="PROSITE" id="PS01068">
    <property type="entry name" value="OMPA_1"/>
    <property type="match status" value="1"/>
</dbReference>
<dbReference type="GO" id="GO:0007155">
    <property type="term" value="P:cell adhesion"/>
    <property type="evidence" value="ECO:0007669"/>
    <property type="project" value="InterPro"/>
</dbReference>
<comment type="subcellular location">
    <subcellularLocation>
        <location evidence="1">Cell outer membrane</location>
    </subcellularLocation>
</comment>
<sequence>MKKILSMGIILLCLVKAHSQSYIGYLSDNYSGVHGVISNPANIVDSRLKTDVNLASFSTFAGNDYYGIKVFDALKDDYDFDEDGKKFPENENNISANVDILGPSFMFNIAPEHSIAIFTRARAFVNVNKINGTLFENLEDDFDTNEDFNVDQDNLFTSVNGWAELGASYATVLFNKDEHFIKGGLSVKYLQGLGNAYASANNLTVNYDADGGNGGTVGSIQSTGTVTYGNTSNFEEDFEDFELIDGATGIGFDLGFVYEWRKDYPEGKDYSKLKDVNKYRFKLGLSITDIGSIKYKDSKEETYDVTNSIDQDDFESVDDIDDKLETFYTLVNSGTGSKAALPTALHVNADWNINSKFYLNLNSGLSLKSAEKLNANRFINTVSLTPRFESKWFSFYSPLSVVQHSGFSWGAGLRAGPLFIGSGSILTNLISSESKEADVYVGLKIPVYQGRVKDKDEDGVLDKYDECPEHPGPVENNGCPWPDNDGDGVYDKDDLCPEEAGPTENNGCPWPDTDGDGVLDKDDACLEEAGPVENNGCPWPDTDGDSILDKDDDCPELAGTVANKGCPEVTEEVIKKLNDYARTILFNSGKSTFKEETLPVLEAMTAVFREYPTAKFKIEGHTDSVGSATLNQRLSEERAKAVLDYLVARGIDATRLTSQGFGENKPIASNKTRSGRAQNRRVEIILNNE</sequence>
<dbReference type="InterPro" id="IPR028974">
    <property type="entry name" value="TSP_type-3_rpt"/>
</dbReference>
<evidence type="ECO:0000259" key="6">
    <source>
        <dbReference type="PROSITE" id="PS51123"/>
    </source>
</evidence>
<evidence type="ECO:0000313" key="7">
    <source>
        <dbReference type="EMBL" id="UOB16767.1"/>
    </source>
</evidence>
<dbReference type="KEGG" id="fbm:MQE35_13595"/>
<dbReference type="EMBL" id="CP094358">
    <property type="protein sequence ID" value="UOB16767.1"/>
    <property type="molecule type" value="Genomic_DNA"/>
</dbReference>
<name>A0A9E7CTT5_9FLAO</name>
<dbReference type="InterPro" id="IPR006665">
    <property type="entry name" value="OmpA-like"/>
</dbReference>
<dbReference type="Pfam" id="PF02412">
    <property type="entry name" value="TSP_3"/>
    <property type="match status" value="1"/>
</dbReference>
<dbReference type="GO" id="GO:0005509">
    <property type="term" value="F:calcium ion binding"/>
    <property type="evidence" value="ECO:0007669"/>
    <property type="project" value="InterPro"/>
</dbReference>
<dbReference type="InterPro" id="IPR043781">
    <property type="entry name" value="DUF5723"/>
</dbReference>
<dbReference type="CDD" id="cd07185">
    <property type="entry name" value="OmpA_C-like"/>
    <property type="match status" value="1"/>
</dbReference>
<reference evidence="7" key="1">
    <citation type="submission" date="2022-03" db="EMBL/GenBank/DDBJ databases">
        <title>Description of Abyssus ytuae gen. nov., sp. nov., a novel member of the family Flavobacteriaceae isolated from the sediment of Mariana Trench.</title>
        <authorList>
            <person name="Zhang J."/>
            <person name="Xu X."/>
        </authorList>
    </citation>
    <scope>NUCLEOTIDE SEQUENCE</scope>
    <source>
        <strain evidence="7">MT3330</strain>
    </source>
</reference>